<dbReference type="RefSeq" id="WP_066706118.1">
    <property type="nucleotide sequence ID" value="NZ_CP022196.1"/>
</dbReference>
<dbReference type="Proteomes" id="UP000217935">
    <property type="component" value="Chromosome"/>
</dbReference>
<keyword evidence="2" id="KW-1185">Reference proteome</keyword>
<name>A0A291GG46_9RHOB</name>
<organism evidence="1 2">
    <name type="scientific">Celeribacter ethanolicus</name>
    <dbReference type="NCBI Taxonomy" id="1758178"/>
    <lineage>
        <taxon>Bacteria</taxon>
        <taxon>Pseudomonadati</taxon>
        <taxon>Pseudomonadota</taxon>
        <taxon>Alphaproteobacteria</taxon>
        <taxon>Rhodobacterales</taxon>
        <taxon>Roseobacteraceae</taxon>
        <taxon>Celeribacter</taxon>
    </lineage>
</organism>
<gene>
    <name evidence="1" type="ORF">CEW89_17125</name>
</gene>
<dbReference type="KEGG" id="ceh:CEW89_17125"/>
<reference evidence="1 2" key="1">
    <citation type="submission" date="2017-06" db="EMBL/GenBank/DDBJ databases">
        <title>Celeribacter sp. TSPH2 complete genome sequence.</title>
        <authorList>
            <person name="Woo J.-H."/>
            <person name="Kim H.-S."/>
        </authorList>
    </citation>
    <scope>NUCLEOTIDE SEQUENCE [LARGE SCALE GENOMIC DNA]</scope>
    <source>
        <strain evidence="1 2">TSPH2</strain>
    </source>
</reference>
<proteinExistence type="predicted"/>
<accession>A0A291GG46</accession>
<protein>
    <recommendedName>
        <fullName evidence="3">Lipid A biosynthesis lauroyl acyltransferase</fullName>
    </recommendedName>
</protein>
<evidence type="ECO:0000313" key="2">
    <source>
        <dbReference type="Proteomes" id="UP000217935"/>
    </source>
</evidence>
<evidence type="ECO:0000313" key="1">
    <source>
        <dbReference type="EMBL" id="ATG49138.1"/>
    </source>
</evidence>
<dbReference type="AlphaFoldDB" id="A0A291GG46"/>
<dbReference type="STRING" id="1758178.GCA_001550095_01117"/>
<evidence type="ECO:0008006" key="3">
    <source>
        <dbReference type="Google" id="ProtNLM"/>
    </source>
</evidence>
<sequence>MLSLIHRPKRYLAAEHARAPGTLADKLTQLREMAKERPPHPRLWKRAKHFCPGTRSERRDWCARVWWGIAAGELLRVHLYDRASRAQAMDLVLPPDLSALDPARTGRGAILAAAHLGPPKFAMNLVLDRFAKPLIVTNTQDMPDWQRAEEGGFLNPRDPQARAQILLRGAVQLRRGGVFFAAPDGKQTRDTLGVEGFGQHWEFSVGLPALARKLKADSFVFLALWEGERIALRCTPITVPAELAPEDHHRAWIEAYWRSLSSVIASSPENLRFLAPPLRKEFTR</sequence>
<dbReference type="EMBL" id="CP022196">
    <property type="protein sequence ID" value="ATG49138.1"/>
    <property type="molecule type" value="Genomic_DNA"/>
</dbReference>